<feature type="transmembrane region" description="Helical" evidence="1">
    <location>
        <begin position="71"/>
        <end position="102"/>
    </location>
</feature>
<feature type="transmembrane region" description="Helical" evidence="1">
    <location>
        <begin position="122"/>
        <end position="142"/>
    </location>
</feature>
<feature type="transmembrane region" description="Helical" evidence="1">
    <location>
        <begin position="149"/>
        <end position="166"/>
    </location>
</feature>
<keyword evidence="1" id="KW-1133">Transmembrane helix</keyword>
<dbReference type="EMBL" id="FNAD01000011">
    <property type="protein sequence ID" value="SDE05256.1"/>
    <property type="molecule type" value="Genomic_DNA"/>
</dbReference>
<evidence type="ECO:0000313" key="2">
    <source>
        <dbReference type="EMBL" id="SDE05256.1"/>
    </source>
</evidence>
<reference evidence="3" key="1">
    <citation type="submission" date="2016-10" db="EMBL/GenBank/DDBJ databases">
        <authorList>
            <person name="Varghese N."/>
            <person name="Submissions S."/>
        </authorList>
    </citation>
    <scope>NUCLEOTIDE SEQUENCE [LARGE SCALE GENOMIC DNA]</scope>
    <source>
        <strain evidence="3">CGMCC 4.3516</strain>
    </source>
</reference>
<dbReference type="AlphaFoldDB" id="A0A1G6ZUI1"/>
<evidence type="ECO:0000313" key="3">
    <source>
        <dbReference type="Proteomes" id="UP000198949"/>
    </source>
</evidence>
<accession>A0A1G6ZUI1</accession>
<evidence type="ECO:0000256" key="1">
    <source>
        <dbReference type="SAM" id="Phobius"/>
    </source>
</evidence>
<dbReference type="RefSeq" id="WP_091038407.1">
    <property type="nucleotide sequence ID" value="NZ_FNAD01000011.1"/>
</dbReference>
<feature type="transmembrane region" description="Helical" evidence="1">
    <location>
        <begin position="37"/>
        <end position="59"/>
    </location>
</feature>
<keyword evidence="1" id="KW-0472">Membrane</keyword>
<dbReference type="Proteomes" id="UP000198949">
    <property type="component" value="Unassembled WGS sequence"/>
</dbReference>
<protein>
    <submittedName>
        <fullName evidence="2">Uncharacterized protein</fullName>
    </submittedName>
</protein>
<proteinExistence type="predicted"/>
<feature type="transmembrane region" description="Helical" evidence="1">
    <location>
        <begin position="172"/>
        <end position="191"/>
    </location>
</feature>
<keyword evidence="3" id="KW-1185">Reference proteome</keyword>
<name>A0A1G6ZUI1_9ACTN</name>
<sequence length="212" mass="21800">MTSPRAAGALLVLSPIGILFGWSCMRLMGEVGDEPLWTIGHLVWLPAYVALTLGLVGMYRLIESPSPGGRLLAGSGLVLTVLGGAAVSTQMAVDLVVGFATANRQDMSDMFDAVQGTPGVELTVYAVDPSLLYVGMLVLAVHAAVRGRIPGLSGGLVAVAVVIAGLDQALGFPMKLGMASALVLLLVAMVLTRRQLIADGKPAGRDAPAAVR</sequence>
<gene>
    <name evidence="2" type="ORF">SAMN05216270_111167</name>
</gene>
<keyword evidence="1" id="KW-0812">Transmembrane</keyword>
<organism evidence="2 3">
    <name type="scientific">Glycomyces harbinensis</name>
    <dbReference type="NCBI Taxonomy" id="58114"/>
    <lineage>
        <taxon>Bacteria</taxon>
        <taxon>Bacillati</taxon>
        <taxon>Actinomycetota</taxon>
        <taxon>Actinomycetes</taxon>
        <taxon>Glycomycetales</taxon>
        <taxon>Glycomycetaceae</taxon>
        <taxon>Glycomyces</taxon>
    </lineage>
</organism>
<dbReference type="STRING" id="58114.SAMN05216270_111167"/>
<dbReference type="OrthoDB" id="3539663at2"/>